<reference evidence="6 7" key="1">
    <citation type="submission" date="2018-10" db="EMBL/GenBank/DDBJ databases">
        <title>Draft Genome Sequence of Anaerotignum sp. KCTC 15736.</title>
        <authorList>
            <person name="Choi S.H."/>
            <person name="Kim J.S."/>
            <person name="Kang S.W."/>
            <person name="Lee J.S."/>
            <person name="Park S.H."/>
        </authorList>
    </citation>
    <scope>NUCLEOTIDE SEQUENCE [LARGE SCALE GENOMIC DNA]</scope>
    <source>
        <strain evidence="6 7">KCTC 15736</strain>
    </source>
</reference>
<dbReference type="PANTHER" id="PTHR30419:SF28">
    <property type="entry name" value="HTH-TYPE TRANSCRIPTIONAL REGULATOR BSDA"/>
    <property type="match status" value="1"/>
</dbReference>
<organism evidence="6 7">
    <name type="scientific">Anaerotignum faecicola</name>
    <dbReference type="NCBI Taxonomy" id="2358141"/>
    <lineage>
        <taxon>Bacteria</taxon>
        <taxon>Bacillati</taxon>
        <taxon>Bacillota</taxon>
        <taxon>Clostridia</taxon>
        <taxon>Lachnospirales</taxon>
        <taxon>Anaerotignaceae</taxon>
        <taxon>Anaerotignum</taxon>
    </lineage>
</organism>
<evidence type="ECO:0000256" key="1">
    <source>
        <dbReference type="ARBA" id="ARBA00009437"/>
    </source>
</evidence>
<name>A0A401LFM6_9FIRM</name>
<dbReference type="InterPro" id="IPR050950">
    <property type="entry name" value="HTH-type_LysR_regulators"/>
</dbReference>
<dbReference type="Gene3D" id="3.40.190.290">
    <property type="match status" value="1"/>
</dbReference>
<dbReference type="EMBL" id="BHVZ01000014">
    <property type="protein sequence ID" value="GCB30294.1"/>
    <property type="molecule type" value="Genomic_DNA"/>
</dbReference>
<proteinExistence type="inferred from homology"/>
<dbReference type="PANTHER" id="PTHR30419">
    <property type="entry name" value="HTH-TYPE TRANSCRIPTIONAL REGULATOR YBHD"/>
    <property type="match status" value="1"/>
</dbReference>
<dbReference type="GO" id="GO:0003700">
    <property type="term" value="F:DNA-binding transcription factor activity"/>
    <property type="evidence" value="ECO:0007669"/>
    <property type="project" value="InterPro"/>
</dbReference>
<keyword evidence="2" id="KW-0805">Transcription regulation</keyword>
<dbReference type="PROSITE" id="PS50931">
    <property type="entry name" value="HTH_LYSR"/>
    <property type="match status" value="1"/>
</dbReference>
<dbReference type="InterPro" id="IPR000847">
    <property type="entry name" value="LysR_HTH_N"/>
</dbReference>
<dbReference type="GO" id="GO:0003677">
    <property type="term" value="F:DNA binding"/>
    <property type="evidence" value="ECO:0007669"/>
    <property type="project" value="UniProtKB-KW"/>
</dbReference>
<keyword evidence="7" id="KW-1185">Reference proteome</keyword>
<comment type="caution">
    <text evidence="6">The sequence shown here is derived from an EMBL/GenBank/DDBJ whole genome shotgun (WGS) entry which is preliminary data.</text>
</comment>
<evidence type="ECO:0000313" key="6">
    <source>
        <dbReference type="EMBL" id="GCB30294.1"/>
    </source>
</evidence>
<dbReference type="Proteomes" id="UP000287361">
    <property type="component" value="Unassembled WGS sequence"/>
</dbReference>
<accession>A0A401LFM6</accession>
<keyword evidence="4" id="KW-0804">Transcription</keyword>
<dbReference type="Pfam" id="PF00126">
    <property type="entry name" value="HTH_1"/>
    <property type="match status" value="1"/>
</dbReference>
<gene>
    <name evidence="6" type="ORF">KGMB03357_19550</name>
</gene>
<dbReference type="InterPro" id="IPR005119">
    <property type="entry name" value="LysR_subst-bd"/>
</dbReference>
<dbReference type="Pfam" id="PF03466">
    <property type="entry name" value="LysR_substrate"/>
    <property type="match status" value="1"/>
</dbReference>
<dbReference type="InterPro" id="IPR036388">
    <property type="entry name" value="WH-like_DNA-bd_sf"/>
</dbReference>
<comment type="similarity">
    <text evidence="1">Belongs to the LysR transcriptional regulatory family.</text>
</comment>
<dbReference type="Gene3D" id="1.10.10.10">
    <property type="entry name" value="Winged helix-like DNA-binding domain superfamily/Winged helix DNA-binding domain"/>
    <property type="match status" value="1"/>
</dbReference>
<sequence>MDIQKYEAFLKTIELGSITKAAEALCYSQSGISRMIQEVEKELSLSLLERGRGGVRLTAEGTKLLPQMKTLCNAYQSLLQQAGDVKELTAGLIRIGTFSSVATHWLPSIIREFQKDYPNIEYEFLLGDYREIEAWIREGRVDCGFLCLPVRPDLDTIFLERDDFLAILPATHPLAQAECIFLDALCKEPFLMLEKDKNAEIADFFRREGLSPNVRFTTWDDYAILSIVESGLGVSLLPRLILKRIPYQVAAKETVPSFHRDIVLALRDRKTAPLAVRRFLEYLPHR</sequence>
<evidence type="ECO:0000256" key="4">
    <source>
        <dbReference type="ARBA" id="ARBA00023163"/>
    </source>
</evidence>
<feature type="domain" description="HTH lysR-type" evidence="5">
    <location>
        <begin position="1"/>
        <end position="58"/>
    </location>
</feature>
<protein>
    <submittedName>
        <fullName evidence="6">LysR family transcriptional regulator</fullName>
    </submittedName>
</protein>
<evidence type="ECO:0000256" key="2">
    <source>
        <dbReference type="ARBA" id="ARBA00023015"/>
    </source>
</evidence>
<dbReference type="GO" id="GO:0005829">
    <property type="term" value="C:cytosol"/>
    <property type="evidence" value="ECO:0007669"/>
    <property type="project" value="TreeGrafter"/>
</dbReference>
<evidence type="ECO:0000256" key="3">
    <source>
        <dbReference type="ARBA" id="ARBA00023125"/>
    </source>
</evidence>
<dbReference type="CDD" id="cd05466">
    <property type="entry name" value="PBP2_LTTR_substrate"/>
    <property type="match status" value="1"/>
</dbReference>
<dbReference type="InterPro" id="IPR036390">
    <property type="entry name" value="WH_DNA-bd_sf"/>
</dbReference>
<evidence type="ECO:0000313" key="7">
    <source>
        <dbReference type="Proteomes" id="UP000287361"/>
    </source>
</evidence>
<keyword evidence="3" id="KW-0238">DNA-binding</keyword>
<dbReference type="OrthoDB" id="63123at2"/>
<dbReference type="SUPFAM" id="SSF46785">
    <property type="entry name" value="Winged helix' DNA-binding domain"/>
    <property type="match status" value="1"/>
</dbReference>
<dbReference type="AlphaFoldDB" id="A0A401LFM6"/>
<dbReference type="SUPFAM" id="SSF53850">
    <property type="entry name" value="Periplasmic binding protein-like II"/>
    <property type="match status" value="1"/>
</dbReference>
<evidence type="ECO:0000259" key="5">
    <source>
        <dbReference type="PROSITE" id="PS50931"/>
    </source>
</evidence>